<evidence type="ECO:0000313" key="2">
    <source>
        <dbReference type="Proteomes" id="UP000095746"/>
    </source>
</evidence>
<dbReference type="Proteomes" id="UP000095746">
    <property type="component" value="Unassembled WGS sequence"/>
</dbReference>
<gene>
    <name evidence="1" type="ORF">ERS852411_03120</name>
</gene>
<evidence type="ECO:0000313" key="1">
    <source>
        <dbReference type="EMBL" id="CUP42555.1"/>
    </source>
</evidence>
<name>A0A174N8Z6_FLAPL</name>
<organism evidence="1 2">
    <name type="scientific">Flavonifractor plautii</name>
    <name type="common">Fusobacterium plautii</name>
    <dbReference type="NCBI Taxonomy" id="292800"/>
    <lineage>
        <taxon>Bacteria</taxon>
        <taxon>Bacillati</taxon>
        <taxon>Bacillota</taxon>
        <taxon>Clostridia</taxon>
        <taxon>Eubacteriales</taxon>
        <taxon>Oscillospiraceae</taxon>
        <taxon>Flavonifractor</taxon>
    </lineage>
</organism>
<reference evidence="1 2" key="1">
    <citation type="submission" date="2015-09" db="EMBL/GenBank/DDBJ databases">
        <authorList>
            <consortium name="Pathogen Informatics"/>
        </authorList>
    </citation>
    <scope>NUCLEOTIDE SEQUENCE [LARGE SCALE GENOMIC DNA]</scope>
    <source>
        <strain evidence="1 2">2789STDY5608854</strain>
    </source>
</reference>
<sequence length="632" mass="64992">MTAGDLDAALCSLCGPAGRLNGTEGAVALNGQLVCVRDGAVIHDLAVDGAGVALIKGNIGRRIATILTDIKRNGFVAGGHDIRIALEDDAAIVEAQRVVLAVRLMLGEEVHILQGQVCIVLNDALDGDRALGNTDGAVFEGDGGILQELESIALRSGRARSRVLQGIGVAAKINGKVLTREHGNAGRLWDVLQDVDGVPGFGRCDRRTQGLIGLAAHHHRRIFGSIRGQSSIHSAVDNDDRFCGGALGHAADGAVDHAHGAAGAVGHLAVHGSAVGDGHIRLAAVGHVSGNLGLLGNGQPGALAAVREDNGAVQRAAGDLNIAAVGSTAHCGDYRLFPGVEGTAVDGQLALIHGAVDIAVQNDAVGGARRIEGTAVDSGHIPVQERCLGHAGKGAVIYDQLAIVVVLDRVQAAGEGASVDGQHGVFSTCILTSVIPAVLNHAGELAVLRDGNSTIDLHGAVVDDVVIGIPAAGFGILSVLFTAGIRASVEHHIAAGLILDCRSGVGHVVHRAVAGDGQSALVGNRVVLLVGQGLSVQIEGQLRSFGDYDILRRILEQSNRLALPGVVDRLLEAGVVLAAHLGHTVLHRHRSNHPIPILLYHAAGWGEILTDIAGECTTRDHNSPFSCYFLGI</sequence>
<accession>A0A174N8Z6</accession>
<protein>
    <submittedName>
        <fullName evidence="1">Uncharacterized protein</fullName>
    </submittedName>
</protein>
<dbReference type="EMBL" id="CYZT01000353">
    <property type="protein sequence ID" value="CUP42555.1"/>
    <property type="molecule type" value="Genomic_DNA"/>
</dbReference>
<dbReference type="AlphaFoldDB" id="A0A174N8Z6"/>
<proteinExistence type="predicted"/>